<name>A0ABD5WQ93_9EURY</name>
<dbReference type="SMART" id="SM00418">
    <property type="entry name" value="HTH_ARSR"/>
    <property type="match status" value="1"/>
</dbReference>
<comment type="caution">
    <text evidence="2">The sequence shown here is derived from an EMBL/GenBank/DDBJ whole genome shotgun (WGS) entry which is preliminary data.</text>
</comment>
<gene>
    <name evidence="2" type="ORF">ACFQJ6_19505</name>
</gene>
<reference evidence="2 3" key="1">
    <citation type="journal article" date="2019" name="Int. J. Syst. Evol. Microbiol.">
        <title>The Global Catalogue of Microorganisms (GCM) 10K type strain sequencing project: providing services to taxonomists for standard genome sequencing and annotation.</title>
        <authorList>
            <consortium name="The Broad Institute Genomics Platform"/>
            <consortium name="The Broad Institute Genome Sequencing Center for Infectious Disease"/>
            <person name="Wu L."/>
            <person name="Ma J."/>
        </authorList>
    </citation>
    <scope>NUCLEOTIDE SEQUENCE [LARGE SCALE GENOMIC DNA]</scope>
    <source>
        <strain evidence="2 3">DT72</strain>
    </source>
</reference>
<dbReference type="Gene3D" id="1.10.10.10">
    <property type="entry name" value="Winged helix-like DNA-binding domain superfamily/Winged helix DNA-binding domain"/>
    <property type="match status" value="1"/>
</dbReference>
<organism evidence="2 3">
    <name type="scientific">Halorussus caseinilyticus</name>
    <dbReference type="NCBI Taxonomy" id="3034025"/>
    <lineage>
        <taxon>Archaea</taxon>
        <taxon>Methanobacteriati</taxon>
        <taxon>Methanobacteriota</taxon>
        <taxon>Stenosarchaea group</taxon>
        <taxon>Halobacteria</taxon>
        <taxon>Halobacteriales</taxon>
        <taxon>Haladaptataceae</taxon>
        <taxon>Halorussus</taxon>
    </lineage>
</organism>
<feature type="domain" description="HTH arsR-type" evidence="1">
    <location>
        <begin position="21"/>
        <end position="101"/>
    </location>
</feature>
<dbReference type="InterPro" id="IPR036390">
    <property type="entry name" value="WH_DNA-bd_sf"/>
</dbReference>
<dbReference type="InterPro" id="IPR001845">
    <property type="entry name" value="HTH_ArsR_DNA-bd_dom"/>
</dbReference>
<sequence>MSANSNCKPSEEEEPYADGAALTELLGDGPKVKILTAFLADPEWDHNITEIAEMAGVSRNTVYRHIEDLTDLGVVKQTRERGGSKQYKINKNNAAAKKLAELEWELIDIAFDN</sequence>
<dbReference type="Pfam" id="PF24033">
    <property type="entry name" value="DUF7342"/>
    <property type="match status" value="1"/>
</dbReference>
<evidence type="ECO:0000313" key="2">
    <source>
        <dbReference type="EMBL" id="MFC7081950.1"/>
    </source>
</evidence>
<protein>
    <submittedName>
        <fullName evidence="2">Winged helix-turn-helix domain-containing protein</fullName>
    </submittedName>
</protein>
<dbReference type="InterPro" id="IPR036388">
    <property type="entry name" value="WH-like_DNA-bd_sf"/>
</dbReference>
<dbReference type="Proteomes" id="UP001596407">
    <property type="component" value="Unassembled WGS sequence"/>
</dbReference>
<dbReference type="InterPro" id="IPR055766">
    <property type="entry name" value="DUF7342"/>
</dbReference>
<accession>A0ABD5WQ93</accession>
<proteinExistence type="predicted"/>
<dbReference type="RefSeq" id="WP_276280082.1">
    <property type="nucleotide sequence ID" value="NZ_CP119809.1"/>
</dbReference>
<dbReference type="GeneID" id="79304694"/>
<dbReference type="SUPFAM" id="SSF46785">
    <property type="entry name" value="Winged helix' DNA-binding domain"/>
    <property type="match status" value="1"/>
</dbReference>
<keyword evidence="3" id="KW-1185">Reference proteome</keyword>
<dbReference type="CDD" id="cd00090">
    <property type="entry name" value="HTH_ARSR"/>
    <property type="match status" value="1"/>
</dbReference>
<evidence type="ECO:0000313" key="3">
    <source>
        <dbReference type="Proteomes" id="UP001596407"/>
    </source>
</evidence>
<dbReference type="EMBL" id="JBHSZH010000005">
    <property type="protein sequence ID" value="MFC7081950.1"/>
    <property type="molecule type" value="Genomic_DNA"/>
</dbReference>
<dbReference type="InterPro" id="IPR011991">
    <property type="entry name" value="ArsR-like_HTH"/>
</dbReference>
<dbReference type="AlphaFoldDB" id="A0ABD5WQ93"/>
<evidence type="ECO:0000259" key="1">
    <source>
        <dbReference type="SMART" id="SM00418"/>
    </source>
</evidence>